<dbReference type="SUPFAM" id="SSF51735">
    <property type="entry name" value="NAD(P)-binding Rossmann-fold domains"/>
    <property type="match status" value="1"/>
</dbReference>
<organism evidence="4 5">
    <name type="scientific">Coniochaeta pulveracea</name>
    <dbReference type="NCBI Taxonomy" id="177199"/>
    <lineage>
        <taxon>Eukaryota</taxon>
        <taxon>Fungi</taxon>
        <taxon>Dikarya</taxon>
        <taxon>Ascomycota</taxon>
        <taxon>Pezizomycotina</taxon>
        <taxon>Sordariomycetes</taxon>
        <taxon>Sordariomycetidae</taxon>
        <taxon>Coniochaetales</taxon>
        <taxon>Coniochaetaceae</taxon>
        <taxon>Coniochaeta</taxon>
    </lineage>
</organism>
<comment type="similarity">
    <text evidence="1">Belongs to the short-chain dehydrogenases/reductases (SDR) family.</text>
</comment>
<sequence length="286" mass="30785">MPPRYRRDVRTHQKHSRNPCLRTRAIKMTLNFNKLGDKHVLVIGGSSGIGRAVAELSLYSGANVTISSSRQNRIDEVISACKTTYPNRKIAGVAVDLSKPATIEADLERLFSAAVEANGTIHHVVFTAANGVTVSPLDSVNGETIIEAAHFRMVVPILVAKYAAKYLPKERQSSYTITNGSAGEKPGPNWSVTAYFCGGAVSLVKGLAVDMAPVRVNCVQPGYVDTPLWNVMSPEQKQAFVADAEKKLLTGKVGQVEDVAEAYLWCMKDGNVTGTVAKTDAGQLLV</sequence>
<keyword evidence="3" id="KW-0560">Oxidoreductase</keyword>
<reference evidence="4 5" key="1">
    <citation type="submission" date="2018-08" db="EMBL/GenBank/DDBJ databases">
        <title>Draft genome of the lignicolous fungus Coniochaeta pulveracea.</title>
        <authorList>
            <person name="Borstlap C.J."/>
            <person name="De Witt R.N."/>
            <person name="Botha A."/>
            <person name="Volschenk H."/>
        </authorList>
    </citation>
    <scope>NUCLEOTIDE SEQUENCE [LARGE SCALE GENOMIC DNA]</scope>
    <source>
        <strain evidence="4 5">CAB683</strain>
    </source>
</reference>
<dbReference type="OrthoDB" id="294295at2759"/>
<accession>A0A420YC04</accession>
<dbReference type="PANTHER" id="PTHR43477">
    <property type="entry name" value="DIHYDROANTICAPSIN 7-DEHYDROGENASE"/>
    <property type="match status" value="1"/>
</dbReference>
<name>A0A420YC04_9PEZI</name>
<dbReference type="InterPro" id="IPR036291">
    <property type="entry name" value="NAD(P)-bd_dom_sf"/>
</dbReference>
<dbReference type="InterPro" id="IPR002347">
    <property type="entry name" value="SDR_fam"/>
</dbReference>
<protein>
    <submittedName>
        <fullName evidence="4">Uncharacterized protein</fullName>
    </submittedName>
</protein>
<dbReference type="PRINTS" id="PR00081">
    <property type="entry name" value="GDHRDH"/>
</dbReference>
<dbReference type="GO" id="GO:0016491">
    <property type="term" value="F:oxidoreductase activity"/>
    <property type="evidence" value="ECO:0007669"/>
    <property type="project" value="UniProtKB-KW"/>
</dbReference>
<dbReference type="Pfam" id="PF23441">
    <property type="entry name" value="SDR"/>
    <property type="match status" value="1"/>
</dbReference>
<evidence type="ECO:0000256" key="3">
    <source>
        <dbReference type="ARBA" id="ARBA00023002"/>
    </source>
</evidence>
<dbReference type="AlphaFoldDB" id="A0A420YC04"/>
<evidence type="ECO:0000256" key="2">
    <source>
        <dbReference type="ARBA" id="ARBA00022857"/>
    </source>
</evidence>
<dbReference type="STRING" id="177199.A0A420YC04"/>
<dbReference type="Proteomes" id="UP000275385">
    <property type="component" value="Unassembled WGS sequence"/>
</dbReference>
<keyword evidence="2" id="KW-0521">NADP</keyword>
<keyword evidence="5" id="KW-1185">Reference proteome</keyword>
<gene>
    <name evidence="4" type="ORF">DL546_006596</name>
</gene>
<comment type="caution">
    <text evidence="4">The sequence shown here is derived from an EMBL/GenBank/DDBJ whole genome shotgun (WGS) entry which is preliminary data.</text>
</comment>
<dbReference type="PANTHER" id="PTHR43477:SF1">
    <property type="entry name" value="DIHYDROANTICAPSIN 7-DEHYDROGENASE"/>
    <property type="match status" value="1"/>
</dbReference>
<proteinExistence type="inferred from homology"/>
<dbReference type="InterPro" id="IPR057571">
    <property type="entry name" value="SDR_PhqE-like"/>
</dbReference>
<evidence type="ECO:0000313" key="4">
    <source>
        <dbReference type="EMBL" id="RKU45431.1"/>
    </source>
</evidence>
<dbReference type="InterPro" id="IPR051122">
    <property type="entry name" value="SDR_DHRS6-like"/>
</dbReference>
<evidence type="ECO:0000256" key="1">
    <source>
        <dbReference type="ARBA" id="ARBA00006484"/>
    </source>
</evidence>
<dbReference type="Gene3D" id="3.40.50.720">
    <property type="entry name" value="NAD(P)-binding Rossmann-like Domain"/>
    <property type="match status" value="1"/>
</dbReference>
<dbReference type="CDD" id="cd05233">
    <property type="entry name" value="SDR_c"/>
    <property type="match status" value="1"/>
</dbReference>
<evidence type="ECO:0000313" key="5">
    <source>
        <dbReference type="Proteomes" id="UP000275385"/>
    </source>
</evidence>
<dbReference type="EMBL" id="QVQW01000021">
    <property type="protein sequence ID" value="RKU45431.1"/>
    <property type="molecule type" value="Genomic_DNA"/>
</dbReference>